<protein>
    <submittedName>
        <fullName evidence="2">Pyridoxamine 5'-phosphate oxidase</fullName>
    </submittedName>
</protein>
<dbReference type="AlphaFoldDB" id="A0A4R3MPV2"/>
<evidence type="ECO:0000313" key="2">
    <source>
        <dbReference type="EMBL" id="TCT16311.1"/>
    </source>
</evidence>
<feature type="domain" description="Pyridoxamine 5'-phosphate oxidase N-terminal" evidence="1">
    <location>
        <begin position="8"/>
        <end position="126"/>
    </location>
</feature>
<dbReference type="InterPro" id="IPR011576">
    <property type="entry name" value="Pyridox_Oxase_N"/>
</dbReference>
<keyword evidence="3" id="KW-1185">Reference proteome</keyword>
<dbReference type="SUPFAM" id="SSF50475">
    <property type="entry name" value="FMN-binding split barrel"/>
    <property type="match status" value="1"/>
</dbReference>
<comment type="caution">
    <text evidence="2">The sequence shown here is derived from an EMBL/GenBank/DDBJ whole genome shotgun (WGS) entry which is preliminary data.</text>
</comment>
<sequence length="141" mass="16027">MSQSKHHLEEKVNRFLKEKDTGAFATHGNDIRVSPVKYFVDEKNNIYIHSNGGSKFDNLERKSEACLLVSTEFGDDLNRVKGVQIFGHCEIGENGSPLYEEADRYCPWNYDLDSAVIKLTPDQIVYKDGITEDGSKQVLRL</sequence>
<reference evidence="2 3" key="1">
    <citation type="submission" date="2019-03" db="EMBL/GenBank/DDBJ databases">
        <title>Genomic Encyclopedia of Type Strains, Phase IV (KMG-IV): sequencing the most valuable type-strain genomes for metagenomic binning, comparative biology and taxonomic classification.</title>
        <authorList>
            <person name="Goeker M."/>
        </authorList>
    </citation>
    <scope>NUCLEOTIDE SEQUENCE [LARGE SCALE GENOMIC DNA]</scope>
    <source>
        <strain evidence="2 3">DSM 24629</strain>
    </source>
</reference>
<organism evidence="2 3">
    <name type="scientific">Natranaerovirga pectinivora</name>
    <dbReference type="NCBI Taxonomy" id="682400"/>
    <lineage>
        <taxon>Bacteria</taxon>
        <taxon>Bacillati</taxon>
        <taxon>Bacillota</taxon>
        <taxon>Clostridia</taxon>
        <taxon>Lachnospirales</taxon>
        <taxon>Natranaerovirgaceae</taxon>
        <taxon>Natranaerovirga</taxon>
    </lineage>
</organism>
<dbReference type="EMBL" id="SMAL01000002">
    <property type="protein sequence ID" value="TCT16311.1"/>
    <property type="molecule type" value="Genomic_DNA"/>
</dbReference>
<name>A0A4R3MPV2_9FIRM</name>
<accession>A0A4R3MPV2</accession>
<gene>
    <name evidence="2" type="ORF">EDC18_102328</name>
</gene>
<dbReference type="Gene3D" id="2.30.110.10">
    <property type="entry name" value="Electron Transport, Fmn-binding Protein, Chain A"/>
    <property type="match status" value="1"/>
</dbReference>
<evidence type="ECO:0000313" key="3">
    <source>
        <dbReference type="Proteomes" id="UP000294902"/>
    </source>
</evidence>
<dbReference type="Pfam" id="PF01243">
    <property type="entry name" value="PNPOx_N"/>
    <property type="match status" value="1"/>
</dbReference>
<evidence type="ECO:0000259" key="1">
    <source>
        <dbReference type="Pfam" id="PF01243"/>
    </source>
</evidence>
<dbReference type="Proteomes" id="UP000294902">
    <property type="component" value="Unassembled WGS sequence"/>
</dbReference>
<proteinExistence type="predicted"/>
<dbReference type="InterPro" id="IPR012349">
    <property type="entry name" value="Split_barrel_FMN-bd"/>
</dbReference>
<dbReference type="RefSeq" id="WP_165878473.1">
    <property type="nucleotide sequence ID" value="NZ_SMAL01000002.1"/>
</dbReference>